<evidence type="ECO:0000259" key="1">
    <source>
        <dbReference type="PROSITE" id="PS50943"/>
    </source>
</evidence>
<feature type="domain" description="HTH cro/C1-type" evidence="1">
    <location>
        <begin position="35"/>
        <end position="87"/>
    </location>
</feature>
<dbReference type="SMART" id="SM00530">
    <property type="entry name" value="HTH_XRE"/>
    <property type="match status" value="1"/>
</dbReference>
<organism evidence="2 3">
    <name type="scientific">Scytonema hofmannii PCC 7110</name>
    <dbReference type="NCBI Taxonomy" id="128403"/>
    <lineage>
        <taxon>Bacteria</taxon>
        <taxon>Bacillati</taxon>
        <taxon>Cyanobacteriota</taxon>
        <taxon>Cyanophyceae</taxon>
        <taxon>Nostocales</taxon>
        <taxon>Scytonemataceae</taxon>
        <taxon>Scytonema</taxon>
    </lineage>
</organism>
<dbReference type="InterPro" id="IPR039554">
    <property type="entry name" value="HigA2-like_HTH"/>
</dbReference>
<dbReference type="Gene3D" id="1.10.260.40">
    <property type="entry name" value="lambda repressor-like DNA-binding domains"/>
    <property type="match status" value="1"/>
</dbReference>
<proteinExistence type="predicted"/>
<dbReference type="AlphaFoldDB" id="A0A139X1B4"/>
<protein>
    <submittedName>
        <fullName evidence="2">Transcriptional regulator</fullName>
    </submittedName>
</protein>
<evidence type="ECO:0000313" key="3">
    <source>
        <dbReference type="Proteomes" id="UP000076925"/>
    </source>
</evidence>
<dbReference type="Pfam" id="PF13744">
    <property type="entry name" value="HTH_37"/>
    <property type="match status" value="1"/>
</dbReference>
<dbReference type="PROSITE" id="PS50943">
    <property type="entry name" value="HTH_CROC1"/>
    <property type="match status" value="1"/>
</dbReference>
<dbReference type="InterPro" id="IPR010982">
    <property type="entry name" value="Lambda_DNA-bd_dom_sf"/>
</dbReference>
<dbReference type="EMBL" id="ANNX02000040">
    <property type="protein sequence ID" value="KYC38478.1"/>
    <property type="molecule type" value="Genomic_DNA"/>
</dbReference>
<dbReference type="Proteomes" id="UP000076925">
    <property type="component" value="Unassembled WGS sequence"/>
</dbReference>
<reference evidence="2 3" key="1">
    <citation type="journal article" date="2013" name="Genome Biol. Evol.">
        <title>Genomes of Stigonematalean cyanobacteria (subsection V) and the evolution of oxygenic photosynthesis from prokaryotes to plastids.</title>
        <authorList>
            <person name="Dagan T."/>
            <person name="Roettger M."/>
            <person name="Stucken K."/>
            <person name="Landan G."/>
            <person name="Koch R."/>
            <person name="Major P."/>
            <person name="Gould S.B."/>
            <person name="Goremykin V.V."/>
            <person name="Rippka R."/>
            <person name="Tandeau de Marsac N."/>
            <person name="Gugger M."/>
            <person name="Lockhart P.J."/>
            <person name="Allen J.F."/>
            <person name="Brune I."/>
            <person name="Maus I."/>
            <person name="Puhler A."/>
            <person name="Martin W.F."/>
        </authorList>
    </citation>
    <scope>NUCLEOTIDE SEQUENCE [LARGE SCALE GENOMIC DNA]</scope>
    <source>
        <strain evidence="2 3">PCC 7110</strain>
    </source>
</reference>
<dbReference type="GO" id="GO:0003677">
    <property type="term" value="F:DNA binding"/>
    <property type="evidence" value="ECO:0007669"/>
    <property type="project" value="InterPro"/>
</dbReference>
<evidence type="ECO:0000313" key="2">
    <source>
        <dbReference type="EMBL" id="KYC38478.1"/>
    </source>
</evidence>
<dbReference type="InterPro" id="IPR001387">
    <property type="entry name" value="Cro/C1-type_HTH"/>
</dbReference>
<dbReference type="CDD" id="cd00093">
    <property type="entry name" value="HTH_XRE"/>
    <property type="match status" value="1"/>
</dbReference>
<dbReference type="SUPFAM" id="SSF47413">
    <property type="entry name" value="lambda repressor-like DNA-binding domains"/>
    <property type="match status" value="1"/>
</dbReference>
<comment type="caution">
    <text evidence="2">The sequence shown here is derived from an EMBL/GenBank/DDBJ whole genome shotgun (WGS) entry which is preliminary data.</text>
</comment>
<dbReference type="RefSeq" id="WP_017745926.1">
    <property type="nucleotide sequence ID" value="NZ_KQ976354.1"/>
</dbReference>
<keyword evidence="3" id="KW-1185">Reference proteome</keyword>
<name>A0A139X1B4_9CYAN</name>
<gene>
    <name evidence="2" type="ORF">WA1_35375</name>
</gene>
<dbReference type="STRING" id="128403.WA1_35375"/>
<accession>A0A139X1B4</accession>
<sequence>MGKTLREKLAELSPEDRKEVEQLTSELIASEMTRQELRQARKITQKQIAECLRIDQGNVSRIEQRTDLMLSTLRKYIQAMGGDLQIVAVFPDSEPIALVGFSEEASHTLADW</sequence>
<dbReference type="OrthoDB" id="9797478at2"/>